<protein>
    <recommendedName>
        <fullName evidence="4">Prohead serine protease domain-containing protein</fullName>
    </recommendedName>
</protein>
<evidence type="ECO:0000259" key="4">
    <source>
        <dbReference type="Pfam" id="PF04586"/>
    </source>
</evidence>
<dbReference type="Pfam" id="PF04586">
    <property type="entry name" value="Peptidase_S78"/>
    <property type="match status" value="1"/>
</dbReference>
<dbReference type="GO" id="GO:0006508">
    <property type="term" value="P:proteolysis"/>
    <property type="evidence" value="ECO:0007669"/>
    <property type="project" value="UniProtKB-KW"/>
</dbReference>
<organism evidence="5 6">
    <name type="scientific">Stigmatella aurantiaca (strain DW4/3-1)</name>
    <dbReference type="NCBI Taxonomy" id="378806"/>
    <lineage>
        <taxon>Bacteria</taxon>
        <taxon>Pseudomonadati</taxon>
        <taxon>Myxococcota</taxon>
        <taxon>Myxococcia</taxon>
        <taxon>Myxococcales</taxon>
        <taxon>Cystobacterineae</taxon>
        <taxon>Archangiaceae</taxon>
        <taxon>Stigmatella</taxon>
    </lineage>
</organism>
<gene>
    <name evidence="5" type="ORF">STIAU_2372</name>
</gene>
<dbReference type="GO" id="GO:0008233">
    <property type="term" value="F:peptidase activity"/>
    <property type="evidence" value="ECO:0007669"/>
    <property type="project" value="UniProtKB-KW"/>
</dbReference>
<comment type="caution">
    <text evidence="5">The sequence shown here is derived from an EMBL/GenBank/DDBJ whole genome shotgun (WGS) entry which is preliminary data.</text>
</comment>
<sequence length="145" mass="16343">MRSVTVTGNSAEPLPEVRVSGDMPTLLRRVYVQNDALMIDVESDDDDEFAKRVERKVAKGILNAVSVRYLMLPGHYRQNERGGFDCDAQELLEVSIVTIPVNARALRAKSLNGESDGIVERIAQRVVELLDVRRREAPRRRARQA</sequence>
<evidence type="ECO:0000256" key="3">
    <source>
        <dbReference type="ARBA" id="ARBA00022801"/>
    </source>
</evidence>
<keyword evidence="2" id="KW-0645">Protease</keyword>
<evidence type="ECO:0000256" key="2">
    <source>
        <dbReference type="ARBA" id="ARBA00022670"/>
    </source>
</evidence>
<evidence type="ECO:0000256" key="1">
    <source>
        <dbReference type="ARBA" id="ARBA00022612"/>
    </source>
</evidence>
<name>Q08MA6_STIAD</name>
<dbReference type="InterPro" id="IPR054613">
    <property type="entry name" value="Peptidase_S78_dom"/>
</dbReference>
<evidence type="ECO:0000313" key="6">
    <source>
        <dbReference type="Proteomes" id="UP000032702"/>
    </source>
</evidence>
<dbReference type="Proteomes" id="UP000032702">
    <property type="component" value="Unassembled WGS sequence"/>
</dbReference>
<reference evidence="5 6" key="1">
    <citation type="submission" date="2006-04" db="EMBL/GenBank/DDBJ databases">
        <authorList>
            <person name="Nierman W.C."/>
        </authorList>
    </citation>
    <scope>NUCLEOTIDE SEQUENCE [LARGE SCALE GENOMIC DNA]</scope>
    <source>
        <strain evidence="5 6">DW4/3-1</strain>
    </source>
</reference>
<evidence type="ECO:0000313" key="5">
    <source>
        <dbReference type="EMBL" id="EAU61616.1"/>
    </source>
</evidence>
<feature type="domain" description="Prohead serine protease" evidence="4">
    <location>
        <begin position="40"/>
        <end position="105"/>
    </location>
</feature>
<dbReference type="AlphaFoldDB" id="Q08MA6"/>
<keyword evidence="1" id="KW-1188">Viral release from host cell</keyword>
<dbReference type="EMBL" id="AAMD01000396">
    <property type="protein sequence ID" value="EAU61616.1"/>
    <property type="molecule type" value="Genomic_DNA"/>
</dbReference>
<accession>Q08MA6</accession>
<proteinExistence type="predicted"/>
<keyword evidence="3" id="KW-0378">Hydrolase</keyword>